<organism evidence="2 3">
    <name type="scientific">Gossypium barbadense</name>
    <name type="common">Sea Island cotton</name>
    <name type="synonym">Hibiscus barbadensis</name>
    <dbReference type="NCBI Taxonomy" id="3634"/>
    <lineage>
        <taxon>Eukaryota</taxon>
        <taxon>Viridiplantae</taxon>
        <taxon>Streptophyta</taxon>
        <taxon>Embryophyta</taxon>
        <taxon>Tracheophyta</taxon>
        <taxon>Spermatophyta</taxon>
        <taxon>Magnoliopsida</taxon>
        <taxon>eudicotyledons</taxon>
        <taxon>Gunneridae</taxon>
        <taxon>Pentapetalae</taxon>
        <taxon>rosids</taxon>
        <taxon>malvids</taxon>
        <taxon>Malvales</taxon>
        <taxon>Malvaceae</taxon>
        <taxon>Malvoideae</taxon>
        <taxon>Gossypium</taxon>
    </lineage>
</organism>
<feature type="region of interest" description="Disordered" evidence="1">
    <location>
        <begin position="257"/>
        <end position="291"/>
    </location>
</feature>
<dbReference type="Proteomes" id="UP000239757">
    <property type="component" value="Unassembled WGS sequence"/>
</dbReference>
<evidence type="ECO:0000313" key="2">
    <source>
        <dbReference type="EMBL" id="PPR81594.1"/>
    </source>
</evidence>
<accession>A0A2P5VRX4</accession>
<sequence length="307" mass="34516">MSSSCGKKTVVPASKKRKEASSSSGPTTKIRHPFLQFPIGPQEELFQILRARPLIAGRSIDWAAVEQVQLANAIQALLTTDSWELFFGIIEPTYLKLMMELCSTFHLQAVMTNYNNPGTEFKEENDLHALNRHIHRSPSLFSTTTYNPNRSKASALSLSLRYLHAILDHTITRHVIDLAYFIAFAIQHQTEWHRKGVISIGPYVTRLAQHFGLLNTAAQESSLTLIGQMSSQHISSMLSMRMVEKHRGTYPPQYRLAQSTEKEAPKDITDDVPPQHEDLSSQPPPPSRPLHAAASYANISECLTRFE</sequence>
<dbReference type="AlphaFoldDB" id="A0A2P5VRX4"/>
<reference evidence="2 3" key="1">
    <citation type="submission" date="2015-01" db="EMBL/GenBank/DDBJ databases">
        <title>Genome of allotetraploid Gossypium barbadense reveals genomic plasticity and fiber elongation in cotton evolution.</title>
        <authorList>
            <person name="Chen X."/>
            <person name="Liu X."/>
            <person name="Zhao B."/>
            <person name="Zheng H."/>
            <person name="Hu Y."/>
            <person name="Lu G."/>
            <person name="Yang C."/>
            <person name="Chen J."/>
            <person name="Shan C."/>
            <person name="Zhang L."/>
            <person name="Zhou Y."/>
            <person name="Wang L."/>
            <person name="Guo W."/>
            <person name="Bai Y."/>
            <person name="Ruan J."/>
            <person name="Shangguan X."/>
            <person name="Mao Y."/>
            <person name="Jiang J."/>
            <person name="Zhu Y."/>
            <person name="Lei J."/>
            <person name="Kang H."/>
            <person name="Chen S."/>
            <person name="He X."/>
            <person name="Wang R."/>
            <person name="Wang Y."/>
            <person name="Chen J."/>
            <person name="Wang L."/>
            <person name="Yu S."/>
            <person name="Wang B."/>
            <person name="Wei J."/>
            <person name="Song S."/>
            <person name="Lu X."/>
            <person name="Gao Z."/>
            <person name="Gu W."/>
            <person name="Deng X."/>
            <person name="Ma D."/>
            <person name="Wang S."/>
            <person name="Liang W."/>
            <person name="Fang L."/>
            <person name="Cai C."/>
            <person name="Zhu X."/>
            <person name="Zhou B."/>
            <person name="Zhang Y."/>
            <person name="Chen Z."/>
            <person name="Xu S."/>
            <person name="Zhu R."/>
            <person name="Wang S."/>
            <person name="Zhang T."/>
            <person name="Zhao G."/>
        </authorList>
    </citation>
    <scope>NUCLEOTIDE SEQUENCE [LARGE SCALE GENOMIC DNA]</scope>
    <source>
        <strain evidence="3">cv. Xinhai21</strain>
        <tissue evidence="2">Leaf</tissue>
    </source>
</reference>
<feature type="region of interest" description="Disordered" evidence="1">
    <location>
        <begin position="1"/>
        <end position="32"/>
    </location>
</feature>
<name>A0A2P5VRX4_GOSBA</name>
<feature type="compositionally biased region" description="Basic and acidic residues" evidence="1">
    <location>
        <begin position="260"/>
        <end position="279"/>
    </location>
</feature>
<gene>
    <name evidence="2" type="ORF">GOBAR_AA39119</name>
</gene>
<evidence type="ECO:0000313" key="3">
    <source>
        <dbReference type="Proteomes" id="UP000239757"/>
    </source>
</evidence>
<protein>
    <submittedName>
        <fullName evidence="2">Uncharacterized protein</fullName>
    </submittedName>
</protein>
<dbReference type="EMBL" id="KZ671244">
    <property type="protein sequence ID" value="PPR81594.1"/>
    <property type="molecule type" value="Genomic_DNA"/>
</dbReference>
<proteinExistence type="predicted"/>
<evidence type="ECO:0000256" key="1">
    <source>
        <dbReference type="SAM" id="MobiDB-lite"/>
    </source>
</evidence>